<sequence>MEDRILGMAYALMIGDSLGSRYEFRYQKNNLYNPYIKEETILHRRYLHALKLELGQTTDDTEMTISLLSSIIKNKGYNKEDVIRSYIDWANSKPHSMGKNTRALFQGITTIGGYNNRWKKGVEDLNNISQSNGSLMRASVLCLVSNNNYWIEDAYLSNPHPNNGHSNYIYCSILRNLLFNKNGLNIEERKNLVLTILSSTNLVHDVVDVVNDAMEGKTRDITDKKGWVLHALYAAIYTFTHFNKVEDVYKWCIEDNAGSDTDTISSISGALMGANLGLNKMKEETHTKHNCEVIEGCTTEKGMCSRPILYRNQSFINLCKVYCSEINM</sequence>
<dbReference type="Gene3D" id="1.10.4080.10">
    <property type="entry name" value="ADP-ribosylation/Crystallin J1"/>
    <property type="match status" value="1"/>
</dbReference>
<dbReference type="EMBL" id="LT906555">
    <property type="protein sequence ID" value="SNW62210.1"/>
    <property type="molecule type" value="Genomic_DNA"/>
</dbReference>
<dbReference type="GeneID" id="35382080"/>
<dbReference type="PANTHER" id="PTHR16222">
    <property type="entry name" value="ADP-RIBOSYLGLYCOHYDROLASE"/>
    <property type="match status" value="1"/>
</dbReference>
<name>A0A2I2L3W7_9VIRU</name>
<dbReference type="RefSeq" id="YP_009448512.1">
    <property type="nucleotide sequence ID" value="NC_036594.1"/>
</dbReference>
<dbReference type="KEGG" id="vg:35382080"/>
<reference evidence="3" key="1">
    <citation type="submission" date="2017-08" db="EMBL/GenBank/DDBJ databases">
        <authorList>
            <consortium name="Urmite Genomes"/>
        </authorList>
    </citation>
    <scope>NUCLEOTIDE SEQUENCE [LARGE SCALE GENOMIC DNA]</scope>
    <source>
        <strain evidence="3">IHUMI-LCC2</strain>
    </source>
</reference>
<evidence type="ECO:0000256" key="1">
    <source>
        <dbReference type="ARBA" id="ARBA00010702"/>
    </source>
</evidence>
<keyword evidence="2 3" id="KW-0378">Hydrolase</keyword>
<dbReference type="InterPro" id="IPR050792">
    <property type="entry name" value="ADP-ribosylglycohydrolase"/>
</dbReference>
<proteinExistence type="inferred from homology"/>
<dbReference type="Pfam" id="PF03747">
    <property type="entry name" value="ADP_ribosyl_GH"/>
    <property type="match status" value="1"/>
</dbReference>
<accession>A0A2I2L3W7</accession>
<dbReference type="OrthoDB" id="10153at10239"/>
<dbReference type="InterPro" id="IPR005502">
    <property type="entry name" value="Ribosyl_crysJ1"/>
</dbReference>
<dbReference type="GO" id="GO:0016787">
    <property type="term" value="F:hydrolase activity"/>
    <property type="evidence" value="ECO:0007669"/>
    <property type="project" value="UniProtKB-KW"/>
</dbReference>
<evidence type="ECO:0000313" key="4">
    <source>
        <dbReference type="Proteomes" id="UP000236316"/>
    </source>
</evidence>
<dbReference type="InterPro" id="IPR036705">
    <property type="entry name" value="Ribosyl_crysJ1_sf"/>
</dbReference>
<dbReference type="Proteomes" id="UP000236316">
    <property type="component" value="Segment"/>
</dbReference>
<evidence type="ECO:0000313" key="3">
    <source>
        <dbReference type="EMBL" id="SNW62210.1"/>
    </source>
</evidence>
<evidence type="ECO:0000256" key="2">
    <source>
        <dbReference type="ARBA" id="ARBA00022801"/>
    </source>
</evidence>
<organism evidence="3">
    <name type="scientific">Orpheovirus IHUMI-LCC2</name>
    <dbReference type="NCBI Taxonomy" id="2023057"/>
    <lineage>
        <taxon>Viruses</taxon>
        <taxon>Varidnaviria</taxon>
        <taxon>Bamfordvirae</taxon>
        <taxon>Nucleocytoviricota</taxon>
        <taxon>Megaviricetes</taxon>
        <taxon>Pimascovirales</taxon>
        <taxon>Ocovirineae</taxon>
        <taxon>Orpheoviridae</taxon>
        <taxon>Alphaorpheovirus</taxon>
        <taxon>Alphaorpheovirus massiliense</taxon>
    </lineage>
</organism>
<dbReference type="PANTHER" id="PTHR16222:SF24">
    <property type="entry name" value="ADP-RIBOSYLHYDROLASE ARH3"/>
    <property type="match status" value="1"/>
</dbReference>
<dbReference type="SUPFAM" id="SSF101478">
    <property type="entry name" value="ADP-ribosylglycohydrolase"/>
    <property type="match status" value="1"/>
</dbReference>
<protein>
    <submittedName>
        <fullName evidence="3">ADP-ribosyl glycohydrolase</fullName>
    </submittedName>
</protein>
<gene>
    <name evidence="3" type="ORF">ORPV_306</name>
</gene>
<keyword evidence="4" id="KW-1185">Reference proteome</keyword>
<comment type="similarity">
    <text evidence="1">Belongs to the ADP-ribosylglycohydrolase family.</text>
</comment>